<evidence type="ECO:0000259" key="2">
    <source>
        <dbReference type="Pfam" id="PF02517"/>
    </source>
</evidence>
<dbReference type="EMBL" id="CP070608">
    <property type="protein sequence ID" value="QSE95915.1"/>
    <property type="molecule type" value="Genomic_DNA"/>
</dbReference>
<feature type="domain" description="CAAX prenyl protease 2/Lysostaphin resistance protein A-like" evidence="2">
    <location>
        <begin position="114"/>
        <end position="214"/>
    </location>
</feature>
<reference evidence="3" key="1">
    <citation type="submission" date="2021-02" db="EMBL/GenBank/DDBJ databases">
        <title>Fulvivirga sp. S481 isolated from sea water.</title>
        <authorList>
            <person name="Bae S.S."/>
            <person name="Baek K."/>
        </authorList>
    </citation>
    <scope>NUCLEOTIDE SEQUENCE</scope>
    <source>
        <strain evidence="3">S481</strain>
    </source>
</reference>
<feature type="transmembrane region" description="Helical" evidence="1">
    <location>
        <begin position="39"/>
        <end position="61"/>
    </location>
</feature>
<keyword evidence="3" id="KW-0645">Protease</keyword>
<feature type="transmembrane region" description="Helical" evidence="1">
    <location>
        <begin position="113"/>
        <end position="130"/>
    </location>
</feature>
<keyword evidence="3" id="KW-0378">Hydrolase</keyword>
<dbReference type="GO" id="GO:0080120">
    <property type="term" value="P:CAAX-box protein maturation"/>
    <property type="evidence" value="ECO:0007669"/>
    <property type="project" value="UniProtKB-ARBA"/>
</dbReference>
<dbReference type="PANTHER" id="PTHR36435:SF1">
    <property type="entry name" value="CAAX AMINO TERMINAL PROTEASE FAMILY PROTEIN"/>
    <property type="match status" value="1"/>
</dbReference>
<keyword evidence="1" id="KW-1133">Transmembrane helix</keyword>
<evidence type="ECO:0000313" key="4">
    <source>
        <dbReference type="Proteomes" id="UP000662783"/>
    </source>
</evidence>
<protein>
    <submittedName>
        <fullName evidence="3">CPBP family intramembrane metalloprotease</fullName>
    </submittedName>
</protein>
<keyword evidence="4" id="KW-1185">Reference proteome</keyword>
<keyword evidence="1" id="KW-0472">Membrane</keyword>
<accession>A0A974WGZ1</accession>
<dbReference type="PANTHER" id="PTHR36435">
    <property type="entry name" value="SLR1288 PROTEIN"/>
    <property type="match status" value="1"/>
</dbReference>
<sequence>MHVVKAIIYTLLFFGILLINAALLLIVDFDDQEALWNNYIFFTAVFELLLVIIFLTITKYFDQSKFHIFNSKLLWLSIVLGVSFPFVQTPLNWLFNTLFNTNYFITYDFGGTIQTWPNIIAGIIIIPFAEEMFFKLSVQTELQKTLSRGKAILITASLFAFIHLPFVIIFIEPSAFEFHTAYIAFFIGLISSWLYSKSDNIWSSILMHMSVNLMVTLI</sequence>
<organism evidence="3 4">
    <name type="scientific">Fulvivirga lutea</name>
    <dbReference type="NCBI Taxonomy" id="2810512"/>
    <lineage>
        <taxon>Bacteria</taxon>
        <taxon>Pseudomonadati</taxon>
        <taxon>Bacteroidota</taxon>
        <taxon>Cytophagia</taxon>
        <taxon>Cytophagales</taxon>
        <taxon>Fulvivirgaceae</taxon>
        <taxon>Fulvivirga</taxon>
    </lineage>
</organism>
<feature type="transmembrane region" description="Helical" evidence="1">
    <location>
        <begin position="151"/>
        <end position="171"/>
    </location>
</feature>
<evidence type="ECO:0000313" key="3">
    <source>
        <dbReference type="EMBL" id="QSE95915.1"/>
    </source>
</evidence>
<gene>
    <name evidence="3" type="ORF">JR347_09810</name>
</gene>
<feature type="transmembrane region" description="Helical" evidence="1">
    <location>
        <begin position="177"/>
        <end position="195"/>
    </location>
</feature>
<keyword evidence="1" id="KW-0812">Transmembrane</keyword>
<dbReference type="GO" id="GO:0008237">
    <property type="term" value="F:metallopeptidase activity"/>
    <property type="evidence" value="ECO:0007669"/>
    <property type="project" value="UniProtKB-KW"/>
</dbReference>
<evidence type="ECO:0000256" key="1">
    <source>
        <dbReference type="SAM" id="Phobius"/>
    </source>
</evidence>
<dbReference type="InterPro" id="IPR003675">
    <property type="entry name" value="Rce1/LyrA-like_dom"/>
</dbReference>
<dbReference type="AlphaFoldDB" id="A0A974WGZ1"/>
<dbReference type="RefSeq" id="WP_205720428.1">
    <property type="nucleotide sequence ID" value="NZ_CP070608.1"/>
</dbReference>
<feature type="transmembrane region" description="Helical" evidence="1">
    <location>
        <begin position="73"/>
        <end position="93"/>
    </location>
</feature>
<name>A0A974WGZ1_9BACT</name>
<dbReference type="InterPro" id="IPR052710">
    <property type="entry name" value="CAAX_protease"/>
</dbReference>
<proteinExistence type="predicted"/>
<dbReference type="GO" id="GO:0004175">
    <property type="term" value="F:endopeptidase activity"/>
    <property type="evidence" value="ECO:0007669"/>
    <property type="project" value="UniProtKB-ARBA"/>
</dbReference>
<dbReference type="Proteomes" id="UP000662783">
    <property type="component" value="Chromosome"/>
</dbReference>
<dbReference type="Pfam" id="PF02517">
    <property type="entry name" value="Rce1-like"/>
    <property type="match status" value="1"/>
</dbReference>
<keyword evidence="3" id="KW-0482">Metalloprotease</keyword>
<feature type="transmembrane region" description="Helical" evidence="1">
    <location>
        <begin position="7"/>
        <end position="27"/>
    </location>
</feature>
<dbReference type="KEGG" id="fuv:JR347_09810"/>